<feature type="domain" description="HhH-GPD" evidence="10">
    <location>
        <begin position="189"/>
        <end position="342"/>
    </location>
</feature>
<dbReference type="Pfam" id="PF00730">
    <property type="entry name" value="HhH-GPD"/>
    <property type="match status" value="1"/>
</dbReference>
<dbReference type="EMBL" id="LWDF02000297">
    <property type="protein sequence ID" value="KAE8250688.1"/>
    <property type="molecule type" value="Genomic_DNA"/>
</dbReference>
<keyword evidence="6 8" id="KW-0326">Glycosidase</keyword>
<evidence type="ECO:0000256" key="6">
    <source>
        <dbReference type="ARBA" id="ARBA00023295"/>
    </source>
</evidence>
<dbReference type="EC" id="3.2.2.-" evidence="8"/>
<dbReference type="InterPro" id="IPR030841">
    <property type="entry name" value="NTH1"/>
</dbReference>
<comment type="catalytic activity">
    <reaction evidence="7 8">
        <text>2'-deoxyribonucleotide-(2'-deoxyribose 5'-phosphate)-2'-deoxyribonucleotide-DNA = a 3'-end 2'-deoxyribonucleotide-(2,3-dehydro-2,3-deoxyribose 5'-phosphate)-DNA + a 5'-end 5'-phospho-2'-deoxyribonucleoside-DNA + H(+)</text>
        <dbReference type="Rhea" id="RHEA:66592"/>
        <dbReference type="Rhea" id="RHEA-COMP:13180"/>
        <dbReference type="Rhea" id="RHEA-COMP:16897"/>
        <dbReference type="Rhea" id="RHEA-COMP:17067"/>
        <dbReference type="ChEBI" id="CHEBI:15378"/>
        <dbReference type="ChEBI" id="CHEBI:136412"/>
        <dbReference type="ChEBI" id="CHEBI:157695"/>
        <dbReference type="ChEBI" id="CHEBI:167181"/>
        <dbReference type="EC" id="4.2.99.18"/>
    </reaction>
</comment>
<evidence type="ECO:0000256" key="8">
    <source>
        <dbReference type="HAMAP-Rule" id="MF_03183"/>
    </source>
</evidence>
<accession>A0A177TK55</accession>
<comment type="similarity">
    <text evidence="1 8">Belongs to the Nth/MutY family.</text>
</comment>
<evidence type="ECO:0000256" key="3">
    <source>
        <dbReference type="ARBA" id="ARBA00022801"/>
    </source>
</evidence>
<evidence type="ECO:0000313" key="11">
    <source>
        <dbReference type="EMBL" id="KAE8250688.1"/>
    </source>
</evidence>
<dbReference type="Pfam" id="PF00633">
    <property type="entry name" value="HHH"/>
    <property type="match status" value="1"/>
</dbReference>
<dbReference type="AlphaFoldDB" id="A0A177TK55"/>
<dbReference type="Gene3D" id="1.10.1670.10">
    <property type="entry name" value="Helix-hairpin-Helix base-excision DNA repair enzymes (C-terminal)"/>
    <property type="match status" value="1"/>
</dbReference>
<comment type="subcellular location">
    <subcellularLocation>
        <location evidence="8">Nucleus</location>
    </subcellularLocation>
    <subcellularLocation>
        <location evidence="8">Mitochondrion</location>
    </subcellularLocation>
</comment>
<dbReference type="GO" id="GO:0003677">
    <property type="term" value="F:DNA binding"/>
    <property type="evidence" value="ECO:0007669"/>
    <property type="project" value="UniProtKB-UniRule"/>
</dbReference>
<sequence>MRPVKREASSAMGEMAAASSSSSTTGAGTKKRKLFTPSAVKEEEQKEEDHQEQHQEQQRYALRIRDRPSTSSLSSSKVETKPAPPSSPSPRKESNTKSFFDISPRKTNKPIKRDLEAHEAHPAPPKWAETYSLILQQRRRIVAPVDTMGCEEAGDDARRGDKWREEEGVEDEEEKARRKRFATLIGLMLSSQTKDPVTAAAVANLQRQLPGGLSIDSLIAASDDEVSSAINKVGFWRRKTGYIKSAARILKADFNGDIPKDIDDICSLPGVGPKMAYLLLQSAWNINEGIGVDVHVHRISNRLGWHRPPTKEAEQTRLNLQSWVPKALHGEINRVLVGFGQVVCLPVSPRCDLCVLSPTKLCPSRRKVDPKSVESRVKVEFLSEDEQGNTIQPFPHKFRYVLEEELMKGVGSVKKEETKEEGVPSAKVEMEGPDGVGVLLADSTEASTVLADAADGAAEVKRTTRSSPKKEPADALDW</sequence>
<evidence type="ECO:0000256" key="5">
    <source>
        <dbReference type="ARBA" id="ARBA00023239"/>
    </source>
</evidence>
<dbReference type="PANTHER" id="PTHR43286:SF1">
    <property type="entry name" value="ENDONUCLEASE III-LIKE PROTEIN 1"/>
    <property type="match status" value="1"/>
</dbReference>
<keyword evidence="3 8" id="KW-0378">Hydrolase</keyword>
<dbReference type="InterPro" id="IPR004036">
    <property type="entry name" value="Endonuclease-III-like_CS2"/>
</dbReference>
<comment type="caution">
    <text evidence="8">Lacks conserved residue(s) required for the propagation of feature annotation.</text>
</comment>
<feature type="region of interest" description="Disordered" evidence="9">
    <location>
        <begin position="151"/>
        <end position="171"/>
    </location>
</feature>
<dbReference type="GO" id="GO:0005634">
    <property type="term" value="C:nucleus"/>
    <property type="evidence" value="ECO:0007669"/>
    <property type="project" value="UniProtKB-SubCell"/>
</dbReference>
<keyword evidence="8" id="KW-0496">Mitochondrion</keyword>
<evidence type="ECO:0000256" key="7">
    <source>
        <dbReference type="ARBA" id="ARBA00044632"/>
    </source>
</evidence>
<keyword evidence="12" id="KW-1185">Reference proteome</keyword>
<dbReference type="InterPro" id="IPR000445">
    <property type="entry name" value="HhH_motif"/>
</dbReference>
<comment type="caution">
    <text evidence="11">The sequence shown here is derived from an EMBL/GenBank/DDBJ whole genome shotgun (WGS) entry which is preliminary data.</text>
</comment>
<evidence type="ECO:0000259" key="10">
    <source>
        <dbReference type="SMART" id="SM00478"/>
    </source>
</evidence>
<dbReference type="SMART" id="SM00478">
    <property type="entry name" value="ENDO3c"/>
    <property type="match status" value="1"/>
</dbReference>
<feature type="compositionally biased region" description="Basic and acidic residues" evidence="9">
    <location>
        <begin position="412"/>
        <end position="422"/>
    </location>
</feature>
<proteinExistence type="inferred from homology"/>
<evidence type="ECO:0000256" key="2">
    <source>
        <dbReference type="ARBA" id="ARBA00022763"/>
    </source>
</evidence>
<dbReference type="PROSITE" id="PS01155">
    <property type="entry name" value="ENDONUCLEASE_III_2"/>
    <property type="match status" value="1"/>
</dbReference>
<evidence type="ECO:0000256" key="1">
    <source>
        <dbReference type="ARBA" id="ARBA00008343"/>
    </source>
</evidence>
<comment type="function">
    <text evidence="8">Bifunctional DNA N-glycosylase with associated apurinic/apyrimidinic (AP) lyase function that catalyzes the first step in base excision repair (BER), the primary repair pathway for the repair of oxidative DNA damage. The DNA N-glycosylase activity releases the damaged DNA base from DNA by cleaving the N-glycosidic bond, leaving an AP site. The AP lyase activity cleaves the phosphodiester bond 3' to the AP site by a beta-elimination. Primarily recognizes and repairs oxidative base damage of pyrimidines.</text>
</comment>
<dbReference type="EC" id="4.2.99.18" evidence="8"/>
<evidence type="ECO:0000256" key="4">
    <source>
        <dbReference type="ARBA" id="ARBA00023204"/>
    </source>
</evidence>
<dbReference type="Gene3D" id="1.10.340.30">
    <property type="entry name" value="Hypothetical protein, domain 2"/>
    <property type="match status" value="1"/>
</dbReference>
<feature type="region of interest" description="Disordered" evidence="9">
    <location>
        <begin position="412"/>
        <end position="431"/>
    </location>
</feature>
<dbReference type="CDD" id="cd00056">
    <property type="entry name" value="ENDO3c"/>
    <property type="match status" value="1"/>
</dbReference>
<feature type="compositionally biased region" description="Basic and acidic residues" evidence="9">
    <location>
        <begin position="458"/>
        <end position="478"/>
    </location>
</feature>
<feature type="region of interest" description="Disordered" evidence="9">
    <location>
        <begin position="1"/>
        <end position="122"/>
    </location>
</feature>
<dbReference type="InterPro" id="IPR003265">
    <property type="entry name" value="HhH-GPD_domain"/>
</dbReference>
<dbReference type="GO" id="GO:0006289">
    <property type="term" value="P:nucleotide-excision repair"/>
    <property type="evidence" value="ECO:0007669"/>
    <property type="project" value="TreeGrafter"/>
</dbReference>
<dbReference type="GO" id="GO:0000703">
    <property type="term" value="F:oxidized pyrimidine nucleobase lesion DNA N-glycosylase activity"/>
    <property type="evidence" value="ECO:0007669"/>
    <property type="project" value="UniProtKB-UniRule"/>
</dbReference>
<dbReference type="InterPro" id="IPR023170">
    <property type="entry name" value="HhH_base_excis_C"/>
</dbReference>
<dbReference type="FunFam" id="1.10.340.30:FF:000001">
    <property type="entry name" value="Endonuclease III"/>
    <property type="match status" value="1"/>
</dbReference>
<dbReference type="PANTHER" id="PTHR43286">
    <property type="entry name" value="ENDONUCLEASE III-LIKE PROTEIN 1"/>
    <property type="match status" value="1"/>
</dbReference>
<reference evidence="11" key="1">
    <citation type="submission" date="2016-04" db="EMBL/GenBank/DDBJ databases">
        <authorList>
            <person name="Nguyen H.D."/>
            <person name="Samba Siva P."/>
            <person name="Cullis J."/>
            <person name="Levesque C.A."/>
            <person name="Hambleton S."/>
        </authorList>
    </citation>
    <scope>NUCLEOTIDE SEQUENCE</scope>
    <source>
        <strain evidence="11">DAOMC 236416</strain>
    </source>
</reference>
<feature type="compositionally biased region" description="Basic and acidic residues" evidence="9">
    <location>
        <begin position="111"/>
        <end position="121"/>
    </location>
</feature>
<organism evidence="11 12">
    <name type="scientific">Tilletia indica</name>
    <dbReference type="NCBI Taxonomy" id="43049"/>
    <lineage>
        <taxon>Eukaryota</taxon>
        <taxon>Fungi</taxon>
        <taxon>Dikarya</taxon>
        <taxon>Basidiomycota</taxon>
        <taxon>Ustilaginomycotina</taxon>
        <taxon>Exobasidiomycetes</taxon>
        <taxon>Tilletiales</taxon>
        <taxon>Tilletiaceae</taxon>
        <taxon>Tilletia</taxon>
    </lineage>
</organism>
<dbReference type="GO" id="GO:0140078">
    <property type="term" value="F:class I DNA-(apurinic or apyrimidinic site) endonuclease activity"/>
    <property type="evidence" value="ECO:0007669"/>
    <property type="project" value="UniProtKB-EC"/>
</dbReference>
<protein>
    <recommendedName>
        <fullName evidence="8">Endonuclease III homolog</fullName>
        <ecNumber evidence="8">3.2.2.-</ecNumber>
        <ecNumber evidence="8">4.2.99.18</ecNumber>
    </recommendedName>
    <alternativeName>
        <fullName evidence="8">Bifunctional DNA N-glycosylase/DNA-(apurinic or apyrimidinic site) lyase</fullName>
        <shortName evidence="8">DNA glycosylase/AP lyase</shortName>
    </alternativeName>
</protein>
<dbReference type="GO" id="GO:0006285">
    <property type="term" value="P:base-excision repair, AP site formation"/>
    <property type="evidence" value="ECO:0007669"/>
    <property type="project" value="UniProtKB-UniRule"/>
</dbReference>
<feature type="compositionally biased region" description="Low complexity" evidence="9">
    <location>
        <begin position="9"/>
        <end position="28"/>
    </location>
</feature>
<dbReference type="HAMAP" id="MF_03183">
    <property type="entry name" value="Endonuclease_III_Nth"/>
    <property type="match status" value="1"/>
</dbReference>
<evidence type="ECO:0000313" key="12">
    <source>
        <dbReference type="Proteomes" id="UP000077521"/>
    </source>
</evidence>
<keyword evidence="4 8" id="KW-0234">DNA repair</keyword>
<feature type="region of interest" description="Disordered" evidence="9">
    <location>
        <begin position="452"/>
        <end position="478"/>
    </location>
</feature>
<feature type="compositionally biased region" description="Basic and acidic residues" evidence="9">
    <location>
        <begin position="155"/>
        <end position="166"/>
    </location>
</feature>
<dbReference type="SUPFAM" id="SSF48150">
    <property type="entry name" value="DNA-glycosylase"/>
    <property type="match status" value="1"/>
</dbReference>
<reference evidence="11" key="2">
    <citation type="journal article" date="2019" name="IMA Fungus">
        <title>Genome sequencing and comparison of five Tilletia species to identify candidate genes for the detection of regulated species infecting wheat.</title>
        <authorList>
            <person name="Nguyen H.D.T."/>
            <person name="Sultana T."/>
            <person name="Kesanakurti P."/>
            <person name="Hambleton S."/>
        </authorList>
    </citation>
    <scope>NUCLEOTIDE SEQUENCE</scope>
    <source>
        <strain evidence="11">DAOMC 236416</strain>
    </source>
</reference>
<gene>
    <name evidence="8" type="primary">NTH1</name>
    <name evidence="11" type="ORF">A4X13_0g4478</name>
</gene>
<keyword evidence="8" id="KW-0539">Nucleus</keyword>
<dbReference type="Proteomes" id="UP000077521">
    <property type="component" value="Unassembled WGS sequence"/>
</dbReference>
<dbReference type="GO" id="GO:0005739">
    <property type="term" value="C:mitochondrion"/>
    <property type="evidence" value="ECO:0007669"/>
    <property type="project" value="UniProtKB-SubCell"/>
</dbReference>
<evidence type="ECO:0000256" key="9">
    <source>
        <dbReference type="SAM" id="MobiDB-lite"/>
    </source>
</evidence>
<feature type="compositionally biased region" description="Basic and acidic residues" evidence="9">
    <location>
        <begin position="40"/>
        <end position="68"/>
    </location>
</feature>
<dbReference type="InterPro" id="IPR011257">
    <property type="entry name" value="DNA_glycosylase"/>
</dbReference>
<name>A0A177TK55_9BASI</name>
<keyword evidence="2 8" id="KW-0227">DNA damage</keyword>
<keyword evidence="5 8" id="KW-0456">Lyase</keyword>